<evidence type="ECO:0000256" key="2">
    <source>
        <dbReference type="PROSITE-ProRule" id="PRU00278"/>
    </source>
</evidence>
<organism evidence="5 6">
    <name type="scientific">Cupriavidus basilensis</name>
    <dbReference type="NCBI Taxonomy" id="68895"/>
    <lineage>
        <taxon>Bacteria</taxon>
        <taxon>Pseudomonadati</taxon>
        <taxon>Pseudomonadota</taxon>
        <taxon>Betaproteobacteria</taxon>
        <taxon>Burkholderiales</taxon>
        <taxon>Burkholderiaceae</taxon>
        <taxon>Cupriavidus</taxon>
    </lineage>
</organism>
<dbReference type="KEGG" id="cbw:RR42_m3031"/>
<dbReference type="PROSITE" id="PS50198">
    <property type="entry name" value="PPIC_PPIASE_2"/>
    <property type="match status" value="1"/>
</dbReference>
<proteinExistence type="inferred from homology"/>
<dbReference type="STRING" id="68895.RR42_m3031"/>
<dbReference type="Gene3D" id="3.10.50.40">
    <property type="match status" value="1"/>
</dbReference>
<dbReference type="EMBL" id="CP010536">
    <property type="protein sequence ID" value="AJG20402.1"/>
    <property type="molecule type" value="Genomic_DNA"/>
</dbReference>
<comment type="similarity">
    <text evidence="1">Belongs to the PpiC/parvulin rotamase family.</text>
</comment>
<reference evidence="5 6" key="1">
    <citation type="journal article" date="2015" name="Genome Announc.">
        <title>Complete Genome Sequence of Cupriavidus basilensis 4G11, Isolated from the Oak Ridge Field Research Center Site.</title>
        <authorList>
            <person name="Ray J."/>
            <person name="Waters R.J."/>
            <person name="Skerker J.M."/>
            <person name="Kuehl J.V."/>
            <person name="Price M.N."/>
            <person name="Huang J."/>
            <person name="Chakraborty R."/>
            <person name="Arkin A.P."/>
            <person name="Deutschbauer A."/>
        </authorList>
    </citation>
    <scope>NUCLEOTIDE SEQUENCE [LARGE SCALE GENOMIC DNA]</scope>
    <source>
        <strain evidence="5">4G11</strain>
    </source>
</reference>
<evidence type="ECO:0000256" key="1">
    <source>
        <dbReference type="ARBA" id="ARBA00007656"/>
    </source>
</evidence>
<evidence type="ECO:0000313" key="6">
    <source>
        <dbReference type="Proteomes" id="UP000031843"/>
    </source>
</evidence>
<dbReference type="Proteomes" id="UP000031843">
    <property type="component" value="Chromosome main"/>
</dbReference>
<evidence type="ECO:0000259" key="4">
    <source>
        <dbReference type="PROSITE" id="PS50198"/>
    </source>
</evidence>
<feature type="compositionally biased region" description="Basic and acidic residues" evidence="3">
    <location>
        <begin position="267"/>
        <end position="278"/>
    </location>
</feature>
<protein>
    <submittedName>
        <fullName evidence="5">Peptidyl-prolyl cis-trans isomerase PpiD</fullName>
        <ecNumber evidence="5">5.2.1.8</ecNumber>
    </submittedName>
</protein>
<dbReference type="Pfam" id="PF00639">
    <property type="entry name" value="Rotamase"/>
    <property type="match status" value="1"/>
</dbReference>
<dbReference type="SUPFAM" id="SSF54534">
    <property type="entry name" value="FKBP-like"/>
    <property type="match status" value="1"/>
</dbReference>
<keyword evidence="2" id="KW-0697">Rotamase</keyword>
<sequence length="378" mass="40172">MTRNASNGPRMAVAPSLLLLGRECFVMLLRCHEARGPARGQGDAAGPRRRSPALPEKKGKTQMIRMKSHAQSMLPPVRAAIGVLLASWLSAAPVQAAEPATASGPVVARAGSVTVGQDDVERLLQGLPEADRAAARSNRAGIENWLRQRLASEALLREAQGKGWAERPEVKARVDAAMREISARIVASTYLESVAQLPAGYPSEPEVNAAYEGGKANFQVPASYRVAQIFLATQGSDAAATAKVRDEARKLATQARQGDFAALAKSRSQDPRGAERGGEVGALPLAQMLPEVRDTVARLKVGQVSDPVQSAAGFHVMKLLDTQAGRIATLDEIKPQLVAAMRQQRQQQLVQAYMARLVAPGAASIDTAALDAVLHKAN</sequence>
<feature type="region of interest" description="Disordered" evidence="3">
    <location>
        <begin position="260"/>
        <end position="280"/>
    </location>
</feature>
<feature type="region of interest" description="Disordered" evidence="3">
    <location>
        <begin position="36"/>
        <end position="62"/>
    </location>
</feature>
<dbReference type="GO" id="GO:0003755">
    <property type="term" value="F:peptidyl-prolyl cis-trans isomerase activity"/>
    <property type="evidence" value="ECO:0007669"/>
    <property type="project" value="UniProtKB-KW"/>
</dbReference>
<dbReference type="InterPro" id="IPR000297">
    <property type="entry name" value="PPIase_PpiC"/>
</dbReference>
<dbReference type="InterPro" id="IPR046357">
    <property type="entry name" value="PPIase_dom_sf"/>
</dbReference>
<feature type="domain" description="PpiC" evidence="4">
    <location>
        <begin position="221"/>
        <end position="321"/>
    </location>
</feature>
<keyword evidence="2 5" id="KW-0413">Isomerase</keyword>
<evidence type="ECO:0000313" key="5">
    <source>
        <dbReference type="EMBL" id="AJG20402.1"/>
    </source>
</evidence>
<dbReference type="PANTHER" id="PTHR47245">
    <property type="entry name" value="PEPTIDYLPROLYL ISOMERASE"/>
    <property type="match status" value="1"/>
</dbReference>
<keyword evidence="6" id="KW-1185">Reference proteome</keyword>
<dbReference type="PANTHER" id="PTHR47245:SF3">
    <property type="entry name" value="PEPTIDYL-PROLYL CIS-TRANS ISOMERASE, PPIC-TYPE-RELATED"/>
    <property type="match status" value="1"/>
</dbReference>
<evidence type="ECO:0000256" key="3">
    <source>
        <dbReference type="SAM" id="MobiDB-lite"/>
    </source>
</evidence>
<dbReference type="EC" id="5.2.1.8" evidence="5"/>
<name>A0A0C4Y4T8_9BURK</name>
<gene>
    <name evidence="5" type="ORF">RR42_m3031</name>
</gene>
<dbReference type="AlphaFoldDB" id="A0A0C4Y4T8"/>
<accession>A0A0C4Y4T8</accession>
<dbReference type="InterPro" id="IPR050245">
    <property type="entry name" value="PrsA_foldase"/>
</dbReference>